<organism evidence="2 3">
    <name type="scientific">Robertmurraya kyonggiensis</name>
    <dbReference type="NCBI Taxonomy" id="1037680"/>
    <lineage>
        <taxon>Bacteria</taxon>
        <taxon>Bacillati</taxon>
        <taxon>Bacillota</taxon>
        <taxon>Bacilli</taxon>
        <taxon>Bacillales</taxon>
        <taxon>Bacillaceae</taxon>
        <taxon>Robertmurraya</taxon>
    </lineage>
</organism>
<gene>
    <name evidence="2" type="ORF">FA727_08845</name>
</gene>
<protein>
    <submittedName>
        <fullName evidence="2">Uncharacterized protein</fullName>
    </submittedName>
</protein>
<dbReference type="Proteomes" id="UP000307756">
    <property type="component" value="Unassembled WGS sequence"/>
</dbReference>
<reference evidence="2 3" key="1">
    <citation type="journal article" date="2011" name="J. Microbiol.">
        <title>Bacillus kyonggiensis sp. nov., isolated from soil of a lettuce field.</title>
        <authorList>
            <person name="Dong K."/>
            <person name="Lee S."/>
        </authorList>
    </citation>
    <scope>NUCLEOTIDE SEQUENCE [LARGE SCALE GENOMIC DNA]</scope>
    <source>
        <strain evidence="2 3">NB22</strain>
    </source>
</reference>
<keyword evidence="1" id="KW-0472">Membrane</keyword>
<feature type="transmembrane region" description="Helical" evidence="1">
    <location>
        <begin position="30"/>
        <end position="47"/>
    </location>
</feature>
<keyword evidence="1" id="KW-1133">Transmembrane helix</keyword>
<keyword evidence="3" id="KW-1185">Reference proteome</keyword>
<keyword evidence="1" id="KW-0812">Transmembrane</keyword>
<feature type="transmembrane region" description="Helical" evidence="1">
    <location>
        <begin position="53"/>
        <end position="71"/>
    </location>
</feature>
<dbReference type="AlphaFoldDB" id="A0A4U1DDH0"/>
<evidence type="ECO:0000256" key="1">
    <source>
        <dbReference type="SAM" id="Phobius"/>
    </source>
</evidence>
<proteinExistence type="predicted"/>
<evidence type="ECO:0000313" key="2">
    <source>
        <dbReference type="EMBL" id="TKC19627.1"/>
    </source>
</evidence>
<accession>A0A4U1DDH0</accession>
<dbReference type="EMBL" id="SWBM01000001">
    <property type="protein sequence ID" value="TKC19627.1"/>
    <property type="molecule type" value="Genomic_DNA"/>
</dbReference>
<evidence type="ECO:0000313" key="3">
    <source>
        <dbReference type="Proteomes" id="UP000307756"/>
    </source>
</evidence>
<dbReference type="RefSeq" id="WP_136830532.1">
    <property type="nucleotide sequence ID" value="NZ_SWBM01000001.1"/>
</dbReference>
<feature type="transmembrane region" description="Helical" evidence="1">
    <location>
        <begin position="6"/>
        <end position="23"/>
    </location>
</feature>
<name>A0A4U1DDH0_9BACI</name>
<comment type="caution">
    <text evidence="2">The sequence shown here is derived from an EMBL/GenBank/DDBJ whole genome shotgun (WGS) entry which is preliminary data.</text>
</comment>
<sequence>MEFYWMGFIFLLLIIVSFVLLILGLWKKSWKFLIFSGISLILPSLYFSGAENWFRLLVLFPIIPFALTYYIKKRV</sequence>
<dbReference type="OrthoDB" id="2892502at2"/>